<comment type="caution">
    <text evidence="1">The sequence shown here is derived from an EMBL/GenBank/DDBJ whole genome shotgun (WGS) entry which is preliminary data.</text>
</comment>
<protein>
    <submittedName>
        <fullName evidence="1">Uncharacterized protein</fullName>
    </submittedName>
</protein>
<proteinExistence type="predicted"/>
<sequence length="260" mass="29123">MVLWPPDARDVVIKVEGARPATRIVSFCLFGDRAIYSVGAIQNAKLCPHIYPGWHCVFYVGHRVRRAVAEALLGAGAEVRTYDEDVVVGFGALLLRFLPAAETVTISRDADSRLNTREAAAVDEWIRSTALYHVMREPCHPDRIMGGMWAARGPIPDLPNRVSEFANKRRRLKYGDDMRFLEGFVPRHLAMYHTTFPPTLYKGFVGQPVNCVRCCDWHLFLSVGCPHVAASRLLPSELSTALHHQPSILETIASFDPRTT</sequence>
<dbReference type="Proteomes" id="UP001230188">
    <property type="component" value="Unassembled WGS sequence"/>
</dbReference>
<accession>A0AAD7UI24</accession>
<dbReference type="AlphaFoldDB" id="A0AAD7UI24"/>
<evidence type="ECO:0000313" key="1">
    <source>
        <dbReference type="EMBL" id="KAJ8607605.1"/>
    </source>
</evidence>
<gene>
    <name evidence="1" type="ORF">CTAYLR_005758</name>
</gene>
<name>A0AAD7UI24_9STRA</name>
<reference evidence="1" key="1">
    <citation type="submission" date="2023-01" db="EMBL/GenBank/DDBJ databases">
        <title>Metagenome sequencing of chrysophaentin producing Chrysophaeum taylorii.</title>
        <authorList>
            <person name="Davison J."/>
            <person name="Bewley C."/>
        </authorList>
    </citation>
    <scope>NUCLEOTIDE SEQUENCE</scope>
    <source>
        <strain evidence="1">NIES-1699</strain>
    </source>
</reference>
<evidence type="ECO:0000313" key="2">
    <source>
        <dbReference type="Proteomes" id="UP001230188"/>
    </source>
</evidence>
<keyword evidence="2" id="KW-1185">Reference proteome</keyword>
<organism evidence="1 2">
    <name type="scientific">Chrysophaeum taylorii</name>
    <dbReference type="NCBI Taxonomy" id="2483200"/>
    <lineage>
        <taxon>Eukaryota</taxon>
        <taxon>Sar</taxon>
        <taxon>Stramenopiles</taxon>
        <taxon>Ochrophyta</taxon>
        <taxon>Pelagophyceae</taxon>
        <taxon>Pelagomonadales</taxon>
        <taxon>Pelagomonadaceae</taxon>
        <taxon>Chrysophaeum</taxon>
    </lineage>
</organism>
<dbReference type="EMBL" id="JAQMWT010000203">
    <property type="protein sequence ID" value="KAJ8607605.1"/>
    <property type="molecule type" value="Genomic_DNA"/>
</dbReference>